<dbReference type="PATRIC" id="fig|361183.4.peg.404"/>
<organism evidence="1 2">
    <name type="scientific">Altererythrobacter epoxidivorans</name>
    <dbReference type="NCBI Taxonomy" id="361183"/>
    <lineage>
        <taxon>Bacteria</taxon>
        <taxon>Pseudomonadati</taxon>
        <taxon>Pseudomonadota</taxon>
        <taxon>Alphaproteobacteria</taxon>
        <taxon>Sphingomonadales</taxon>
        <taxon>Erythrobacteraceae</taxon>
        <taxon>Altererythrobacter</taxon>
    </lineage>
</organism>
<keyword evidence="2" id="KW-1185">Reference proteome</keyword>
<dbReference type="KEGG" id="aep:AMC99_00409"/>
<evidence type="ECO:0000313" key="2">
    <source>
        <dbReference type="Proteomes" id="UP000057938"/>
    </source>
</evidence>
<name>A0A0M4LTI0_9SPHN</name>
<gene>
    <name evidence="1" type="ORF">AMC99_00409</name>
</gene>
<dbReference type="Proteomes" id="UP000057938">
    <property type="component" value="Chromosome"/>
</dbReference>
<protein>
    <submittedName>
        <fullName evidence="1">Putative membrane protein</fullName>
    </submittedName>
</protein>
<accession>A0A0M4LTI0</accession>
<proteinExistence type="predicted"/>
<dbReference type="AlphaFoldDB" id="A0A0M4LTI0"/>
<dbReference type="EMBL" id="CP012669">
    <property type="protein sequence ID" value="ALE15721.1"/>
    <property type="molecule type" value="Genomic_DNA"/>
</dbReference>
<sequence length="114" mass="12082">MEAFDGIAEGEKISLLGNEPFWGAKIADGTLTWSTPDNIDGETVPITRFSGNNGLGFSGEVSGEVIQVAVTPGECNDGMSDRTYPFTATITLGDRQLEGCGYTDKQSFDGPENP</sequence>
<evidence type="ECO:0000313" key="1">
    <source>
        <dbReference type="EMBL" id="ALE15721.1"/>
    </source>
</evidence>
<reference evidence="1 2" key="1">
    <citation type="submission" date="2015-09" db="EMBL/GenBank/DDBJ databases">
        <title>Complete genome sequence of a benzo[a]pyrene-degrading bacterium Altererythrobacter epoxidivorans CGMCC 1.7731T.</title>
        <authorList>
            <person name="Li Z."/>
            <person name="Cheng H."/>
            <person name="Huo Y."/>
            <person name="Xu X."/>
        </authorList>
    </citation>
    <scope>NUCLEOTIDE SEQUENCE [LARGE SCALE GENOMIC DNA]</scope>
    <source>
        <strain evidence="1 2">CGMCC 1.7731</strain>
    </source>
</reference>
<dbReference type="STRING" id="361183.AMC99_00409"/>